<dbReference type="Gene3D" id="3.40.50.300">
    <property type="entry name" value="P-loop containing nucleotide triphosphate hydrolases"/>
    <property type="match status" value="1"/>
</dbReference>
<dbReference type="HAMAP" id="MF_02040">
    <property type="entry name" value="Mrp_NBP35"/>
    <property type="match status" value="1"/>
</dbReference>
<name>A0A5C1YQQ9_9PROT</name>
<keyword evidence="1 6" id="KW-0479">Metal-binding</keyword>
<keyword evidence="4 6" id="KW-0408">Iron</keyword>
<dbReference type="Pfam" id="PF10609">
    <property type="entry name" value="ParA"/>
    <property type="match status" value="1"/>
</dbReference>
<sequence>MPFRNYRTRPLAQNAPFPTDEITRLLDMARDPATGLSLAAEGQVQSCSLDNGRLLLTLAIPRDKAEALSALCPAASRQLETLPGVTVATIMLTAHRPAGAPKQAAQPQGHRPLGGTAPTEGPLLPGVKAVIAVASGKGGVGKSTTAVNLAVGLGMEGLKVGLLDADIHGPSLHRMLGMQGKPEVVDGRLQPVQAWGITAMSLGMLVDEKAAMIWRGPMVMGAVNQLLGDVDWGTPDVLVVDLPPGTGDVQLSLIQKTSLAGAVIVSTPQDIALIDARRAVSMFEKVHVPVLGLIENMSYFCCPNCGHTTELFGHGGARQEAEAMDVPFLGEVPLLADIRASGDSGVPVVIGAPDSEGGRAWRKIAHTLARSLRAGRKA</sequence>
<dbReference type="FunFam" id="3.40.50.300:FF:001278">
    <property type="entry name" value="Iron-sulfur cluster carrier protein"/>
    <property type="match status" value="1"/>
</dbReference>
<dbReference type="Proteomes" id="UP000324536">
    <property type="component" value="Chromosome"/>
</dbReference>
<evidence type="ECO:0000313" key="8">
    <source>
        <dbReference type="EMBL" id="QEO17317.1"/>
    </source>
</evidence>
<dbReference type="SUPFAM" id="SSF117916">
    <property type="entry name" value="Fe-S cluster assembly (FSCA) domain-like"/>
    <property type="match status" value="1"/>
</dbReference>
<keyword evidence="6" id="KW-0378">Hydrolase</keyword>
<gene>
    <name evidence="8" type="ORF">FLP30_05900</name>
</gene>
<dbReference type="GO" id="GO:0046872">
    <property type="term" value="F:metal ion binding"/>
    <property type="evidence" value="ECO:0007669"/>
    <property type="project" value="UniProtKB-KW"/>
</dbReference>
<comment type="subunit">
    <text evidence="6">Homodimer.</text>
</comment>
<keyword evidence="5 6" id="KW-0411">Iron-sulfur</keyword>
<dbReference type="InterPro" id="IPR033756">
    <property type="entry name" value="YlxH/NBP35"/>
</dbReference>
<comment type="similarity">
    <text evidence="6">Belongs to the Mrp/NBP35 ATP-binding proteins family.</text>
</comment>
<dbReference type="GO" id="GO:0005524">
    <property type="term" value="F:ATP binding"/>
    <property type="evidence" value="ECO:0007669"/>
    <property type="project" value="UniProtKB-UniRule"/>
</dbReference>
<evidence type="ECO:0000256" key="6">
    <source>
        <dbReference type="HAMAP-Rule" id="MF_02040"/>
    </source>
</evidence>
<dbReference type="AlphaFoldDB" id="A0A5C1YQQ9"/>
<dbReference type="EMBL" id="CP043506">
    <property type="protein sequence ID" value="QEO17317.1"/>
    <property type="molecule type" value="Genomic_DNA"/>
</dbReference>
<feature type="binding site" evidence="6">
    <location>
        <begin position="136"/>
        <end position="143"/>
    </location>
    <ligand>
        <name>ATP</name>
        <dbReference type="ChEBI" id="CHEBI:30616"/>
    </ligand>
</feature>
<dbReference type="GO" id="GO:0051539">
    <property type="term" value="F:4 iron, 4 sulfur cluster binding"/>
    <property type="evidence" value="ECO:0007669"/>
    <property type="project" value="TreeGrafter"/>
</dbReference>
<evidence type="ECO:0000256" key="4">
    <source>
        <dbReference type="ARBA" id="ARBA00023004"/>
    </source>
</evidence>
<reference evidence="8 9" key="1">
    <citation type="submission" date="2019-09" db="EMBL/GenBank/DDBJ databases">
        <title>Genome sequencing of strain KACC 21233.</title>
        <authorList>
            <person name="Heo J."/>
            <person name="Kim S.-J."/>
            <person name="Kim J.-S."/>
            <person name="Hong S.-B."/>
            <person name="Kwon S.-W."/>
        </authorList>
    </citation>
    <scope>NUCLEOTIDE SEQUENCE [LARGE SCALE GENOMIC DNA]</scope>
    <source>
        <strain evidence="8 9">KACC 21233</strain>
    </source>
</reference>
<evidence type="ECO:0000256" key="7">
    <source>
        <dbReference type="SAM" id="MobiDB-lite"/>
    </source>
</evidence>
<dbReference type="InterPro" id="IPR044304">
    <property type="entry name" value="NUBPL-like"/>
</dbReference>
<dbReference type="OrthoDB" id="9809679at2"/>
<dbReference type="InterPro" id="IPR027417">
    <property type="entry name" value="P-loop_NTPase"/>
</dbReference>
<keyword evidence="9" id="KW-1185">Reference proteome</keyword>
<dbReference type="KEGG" id="acek:FLP30_05900"/>
<evidence type="ECO:0000256" key="2">
    <source>
        <dbReference type="ARBA" id="ARBA00022741"/>
    </source>
</evidence>
<dbReference type="InterPro" id="IPR034904">
    <property type="entry name" value="FSCA_dom_sf"/>
</dbReference>
<organism evidence="8 9">
    <name type="scientific">Acetobacter vaccinii</name>
    <dbReference type="NCBI Taxonomy" id="2592655"/>
    <lineage>
        <taxon>Bacteria</taxon>
        <taxon>Pseudomonadati</taxon>
        <taxon>Pseudomonadota</taxon>
        <taxon>Alphaproteobacteria</taxon>
        <taxon>Acetobacterales</taxon>
        <taxon>Acetobacteraceae</taxon>
        <taxon>Acetobacter</taxon>
    </lineage>
</organism>
<evidence type="ECO:0000313" key="9">
    <source>
        <dbReference type="Proteomes" id="UP000324536"/>
    </source>
</evidence>
<dbReference type="InterPro" id="IPR019591">
    <property type="entry name" value="Mrp/NBP35_ATP-bd"/>
</dbReference>
<dbReference type="GO" id="GO:0016226">
    <property type="term" value="P:iron-sulfur cluster assembly"/>
    <property type="evidence" value="ECO:0007669"/>
    <property type="project" value="InterPro"/>
</dbReference>
<proteinExistence type="inferred from homology"/>
<dbReference type="SUPFAM" id="SSF52540">
    <property type="entry name" value="P-loop containing nucleoside triphosphate hydrolases"/>
    <property type="match status" value="1"/>
</dbReference>
<keyword evidence="2 6" id="KW-0547">Nucleotide-binding</keyword>
<protein>
    <recommendedName>
        <fullName evidence="6">Iron-sulfur cluster carrier protein</fullName>
    </recommendedName>
</protein>
<dbReference type="CDD" id="cd02037">
    <property type="entry name" value="Mrp_NBP35"/>
    <property type="match status" value="1"/>
</dbReference>
<feature type="compositionally biased region" description="Low complexity" evidence="7">
    <location>
        <begin position="98"/>
        <end position="109"/>
    </location>
</feature>
<dbReference type="GO" id="GO:0016887">
    <property type="term" value="F:ATP hydrolysis activity"/>
    <property type="evidence" value="ECO:0007669"/>
    <property type="project" value="UniProtKB-UniRule"/>
</dbReference>
<accession>A0A5C1YQQ9</accession>
<feature type="region of interest" description="Disordered" evidence="7">
    <location>
        <begin position="98"/>
        <end position="118"/>
    </location>
</feature>
<keyword evidence="3 6" id="KW-0067">ATP-binding</keyword>
<evidence type="ECO:0000256" key="3">
    <source>
        <dbReference type="ARBA" id="ARBA00022840"/>
    </source>
</evidence>
<dbReference type="PANTHER" id="PTHR42961:SF2">
    <property type="entry name" value="IRON-SULFUR PROTEIN NUBPL"/>
    <property type="match status" value="1"/>
</dbReference>
<dbReference type="GO" id="GO:0140663">
    <property type="term" value="F:ATP-dependent FeS chaperone activity"/>
    <property type="evidence" value="ECO:0007669"/>
    <property type="project" value="InterPro"/>
</dbReference>
<evidence type="ECO:0000256" key="1">
    <source>
        <dbReference type="ARBA" id="ARBA00022723"/>
    </source>
</evidence>
<dbReference type="PANTHER" id="PTHR42961">
    <property type="entry name" value="IRON-SULFUR PROTEIN NUBPL"/>
    <property type="match status" value="1"/>
</dbReference>
<evidence type="ECO:0000256" key="5">
    <source>
        <dbReference type="ARBA" id="ARBA00023014"/>
    </source>
</evidence>
<comment type="function">
    <text evidence="6">Binds and transfers iron-sulfur (Fe-S) clusters to target apoproteins. Can hydrolyze ATP.</text>
</comment>